<proteinExistence type="predicted"/>
<name>A0ABQ2FFQ0_9DEIO</name>
<gene>
    <name evidence="2" type="ORF">GCM10010844_04340</name>
</gene>
<keyword evidence="1" id="KW-0472">Membrane</keyword>
<feature type="transmembrane region" description="Helical" evidence="1">
    <location>
        <begin position="104"/>
        <end position="121"/>
    </location>
</feature>
<feature type="transmembrane region" description="Helical" evidence="1">
    <location>
        <begin position="78"/>
        <end position="97"/>
    </location>
</feature>
<evidence type="ECO:0000313" key="3">
    <source>
        <dbReference type="Proteomes" id="UP000604341"/>
    </source>
</evidence>
<keyword evidence="3" id="KW-1185">Reference proteome</keyword>
<protein>
    <submittedName>
        <fullName evidence="2">Uncharacterized protein</fullName>
    </submittedName>
</protein>
<dbReference type="Proteomes" id="UP000604341">
    <property type="component" value="Unassembled WGS sequence"/>
</dbReference>
<sequence length="167" mass="17461">MTPDEWENGMVHEARTIGSQDGAWARDTLASARSLPHRPVLVDILMSMTGVGVAAFPLSGLAEIITRAVVTQEPGLSLLAGLNLTTVGVLLLLGLGVGAARVRAWIVVVAFMTYPLAWVWAQSALGNMVSWAAPVGGLLVAVGATILTVLAGAVAGRTVRARRVRRT</sequence>
<reference evidence="3" key="1">
    <citation type="journal article" date="2019" name="Int. J. Syst. Evol. Microbiol.">
        <title>The Global Catalogue of Microorganisms (GCM) 10K type strain sequencing project: providing services to taxonomists for standard genome sequencing and annotation.</title>
        <authorList>
            <consortium name="The Broad Institute Genomics Platform"/>
            <consortium name="The Broad Institute Genome Sequencing Center for Infectious Disease"/>
            <person name="Wu L."/>
            <person name="Ma J."/>
        </authorList>
    </citation>
    <scope>NUCLEOTIDE SEQUENCE [LARGE SCALE GENOMIC DNA]</scope>
    <source>
        <strain evidence="3">JCM 19173</strain>
    </source>
</reference>
<keyword evidence="1" id="KW-0812">Transmembrane</keyword>
<dbReference type="EMBL" id="BMPE01000001">
    <property type="protein sequence ID" value="GGK88974.1"/>
    <property type="molecule type" value="Genomic_DNA"/>
</dbReference>
<evidence type="ECO:0000256" key="1">
    <source>
        <dbReference type="SAM" id="Phobius"/>
    </source>
</evidence>
<accession>A0ABQ2FFQ0</accession>
<feature type="transmembrane region" description="Helical" evidence="1">
    <location>
        <begin position="40"/>
        <end position="58"/>
    </location>
</feature>
<keyword evidence="1" id="KW-1133">Transmembrane helix</keyword>
<evidence type="ECO:0000313" key="2">
    <source>
        <dbReference type="EMBL" id="GGK88974.1"/>
    </source>
</evidence>
<organism evidence="2 3">
    <name type="scientific">Deinococcus radiotolerans</name>
    <dbReference type="NCBI Taxonomy" id="1309407"/>
    <lineage>
        <taxon>Bacteria</taxon>
        <taxon>Thermotogati</taxon>
        <taxon>Deinococcota</taxon>
        <taxon>Deinococci</taxon>
        <taxon>Deinococcales</taxon>
        <taxon>Deinococcaceae</taxon>
        <taxon>Deinococcus</taxon>
    </lineage>
</organism>
<comment type="caution">
    <text evidence="2">The sequence shown here is derived from an EMBL/GenBank/DDBJ whole genome shotgun (WGS) entry which is preliminary data.</text>
</comment>
<feature type="transmembrane region" description="Helical" evidence="1">
    <location>
        <begin position="133"/>
        <end position="156"/>
    </location>
</feature>